<gene>
    <name evidence="2" type="ORF">A7U60_g5137</name>
</gene>
<protein>
    <recommendedName>
        <fullName evidence="1">HNH domain-containing protein</fullName>
    </recommendedName>
</protein>
<sequence>MEMSDRDTHNAESNFSLFEDCLASRVFVLPSVSDPEGDSEDLDEFSLYIAQEAWLALPSKIRELTFTISPIPEADEVVLDIQPSSTDSTDTLATYGLISSGDSDESHTFLRYVLISYISLATKPPPAWSSTRTNECEICSREVPLTYHHLIPRSTHERVIKRGWHPPEMLNNVAWLCRPCHSTVHTVASNEELANEYYTVERLLERSDTQKWAGYASK</sequence>
<dbReference type="InterPro" id="IPR002711">
    <property type="entry name" value="HNH"/>
</dbReference>
<dbReference type="GO" id="GO:0003676">
    <property type="term" value="F:nucleic acid binding"/>
    <property type="evidence" value="ECO:0007669"/>
    <property type="project" value="InterPro"/>
</dbReference>
<dbReference type="Pfam" id="PF01844">
    <property type="entry name" value="HNH"/>
    <property type="match status" value="1"/>
</dbReference>
<dbReference type="Gene3D" id="1.10.30.50">
    <property type="match status" value="1"/>
</dbReference>
<reference evidence="2" key="1">
    <citation type="submission" date="2016-06" db="EMBL/GenBank/DDBJ databases">
        <title>Draft Genome sequence of the fungus Inonotus baumii.</title>
        <authorList>
            <person name="Zhu H."/>
            <person name="Lin W."/>
        </authorList>
    </citation>
    <scope>NUCLEOTIDE SEQUENCE</scope>
    <source>
        <strain evidence="2">821</strain>
    </source>
</reference>
<dbReference type="PANTHER" id="PTHR37827:SF1">
    <property type="entry name" value="HNH DOMAIN-CONTAINING PROTEIN"/>
    <property type="match status" value="1"/>
</dbReference>
<dbReference type="EMBL" id="LNZH02000188">
    <property type="protein sequence ID" value="OCB87813.1"/>
    <property type="molecule type" value="Genomic_DNA"/>
</dbReference>
<dbReference type="GO" id="GO:0008270">
    <property type="term" value="F:zinc ion binding"/>
    <property type="evidence" value="ECO:0007669"/>
    <property type="project" value="InterPro"/>
</dbReference>
<proteinExistence type="predicted"/>
<accession>A0A9Q5N8L9</accession>
<dbReference type="Proteomes" id="UP000757232">
    <property type="component" value="Unassembled WGS sequence"/>
</dbReference>
<dbReference type="GO" id="GO:0004519">
    <property type="term" value="F:endonuclease activity"/>
    <property type="evidence" value="ECO:0007669"/>
    <property type="project" value="InterPro"/>
</dbReference>
<dbReference type="PANTHER" id="PTHR37827">
    <property type="entry name" value="TUDOR DOMAIN-CONTAINING PROTEIN"/>
    <property type="match status" value="1"/>
</dbReference>
<organism evidence="2 3">
    <name type="scientific">Sanghuangporus baumii</name>
    <name type="common">Phellinus baumii</name>
    <dbReference type="NCBI Taxonomy" id="108892"/>
    <lineage>
        <taxon>Eukaryota</taxon>
        <taxon>Fungi</taxon>
        <taxon>Dikarya</taxon>
        <taxon>Basidiomycota</taxon>
        <taxon>Agaricomycotina</taxon>
        <taxon>Agaricomycetes</taxon>
        <taxon>Hymenochaetales</taxon>
        <taxon>Hymenochaetaceae</taxon>
        <taxon>Sanghuangporus</taxon>
    </lineage>
</organism>
<comment type="caution">
    <text evidence="2">The sequence shown here is derived from an EMBL/GenBank/DDBJ whole genome shotgun (WGS) entry which is preliminary data.</text>
</comment>
<evidence type="ECO:0000259" key="1">
    <source>
        <dbReference type="Pfam" id="PF01844"/>
    </source>
</evidence>
<dbReference type="OrthoDB" id="4850648at2759"/>
<name>A0A9Q5N8L9_SANBA</name>
<dbReference type="InterPro" id="IPR003615">
    <property type="entry name" value="HNH_nuc"/>
</dbReference>
<evidence type="ECO:0000313" key="2">
    <source>
        <dbReference type="EMBL" id="OCB87813.1"/>
    </source>
</evidence>
<evidence type="ECO:0000313" key="3">
    <source>
        <dbReference type="Proteomes" id="UP000757232"/>
    </source>
</evidence>
<dbReference type="CDD" id="cd00085">
    <property type="entry name" value="HNHc"/>
    <property type="match status" value="1"/>
</dbReference>
<feature type="domain" description="HNH" evidence="1">
    <location>
        <begin position="136"/>
        <end position="185"/>
    </location>
</feature>
<keyword evidence="3" id="KW-1185">Reference proteome</keyword>
<dbReference type="AlphaFoldDB" id="A0A9Q5N8L9"/>